<protein>
    <recommendedName>
        <fullName evidence="4">Type 4a pilus biogenesis protein PilO</fullName>
    </recommendedName>
</protein>
<keyword evidence="1" id="KW-1133">Transmembrane helix</keyword>
<dbReference type="AlphaFoldDB" id="A0A2H0YNX2"/>
<feature type="transmembrane region" description="Helical" evidence="1">
    <location>
        <begin position="7"/>
        <end position="30"/>
    </location>
</feature>
<evidence type="ECO:0000256" key="1">
    <source>
        <dbReference type="SAM" id="Phobius"/>
    </source>
</evidence>
<sequence length="188" mass="21412">MNSIKEIILISVVFGILTLLLIVFLVYPFLKDIQQVSDELILLREKLFLAKSEFEKSEQFKQGYKGLESDLNKIQQFFINPEVPIDLIEFWEKTAAGAGLSINIVPTSLSAVALESEPWSSLIFRLNLTGSFPNFLKFLQKTERGPYLIEVQDINVKKLTEREIGSKGYENFSIGDVFVNLVIKVFSK</sequence>
<accession>A0A2H0YNX2</accession>
<organism evidence="2 3">
    <name type="scientific">Candidatus Nealsonbacteria bacterium CG08_land_8_20_14_0_20_36_22</name>
    <dbReference type="NCBI Taxonomy" id="1974704"/>
    <lineage>
        <taxon>Bacteria</taxon>
        <taxon>Candidatus Nealsoniibacteriota</taxon>
    </lineage>
</organism>
<keyword evidence="1" id="KW-0812">Transmembrane</keyword>
<dbReference type="Proteomes" id="UP000231472">
    <property type="component" value="Unassembled WGS sequence"/>
</dbReference>
<dbReference type="EMBL" id="PEYC01000021">
    <property type="protein sequence ID" value="PIS40191.1"/>
    <property type="molecule type" value="Genomic_DNA"/>
</dbReference>
<evidence type="ECO:0008006" key="4">
    <source>
        <dbReference type="Google" id="ProtNLM"/>
    </source>
</evidence>
<reference evidence="3" key="1">
    <citation type="submission" date="2017-09" db="EMBL/GenBank/DDBJ databases">
        <title>Depth-based differentiation of microbial function through sediment-hosted aquifers and enrichment of novel symbionts in the deep terrestrial subsurface.</title>
        <authorList>
            <person name="Probst A.J."/>
            <person name="Ladd B."/>
            <person name="Jarett J.K."/>
            <person name="Geller-Mcgrath D.E."/>
            <person name="Sieber C.M.K."/>
            <person name="Emerson J.B."/>
            <person name="Anantharaman K."/>
            <person name="Thomas B.C."/>
            <person name="Malmstrom R."/>
            <person name="Stieglmeier M."/>
            <person name="Klingl A."/>
            <person name="Woyke T."/>
            <person name="Ryan C.M."/>
            <person name="Banfield J.F."/>
        </authorList>
    </citation>
    <scope>NUCLEOTIDE SEQUENCE [LARGE SCALE GENOMIC DNA]</scope>
</reference>
<comment type="caution">
    <text evidence="2">The sequence shown here is derived from an EMBL/GenBank/DDBJ whole genome shotgun (WGS) entry which is preliminary data.</text>
</comment>
<keyword evidence="1" id="KW-0472">Membrane</keyword>
<evidence type="ECO:0000313" key="2">
    <source>
        <dbReference type="EMBL" id="PIS40191.1"/>
    </source>
</evidence>
<name>A0A2H0YNX2_9BACT</name>
<gene>
    <name evidence="2" type="ORF">COT32_01075</name>
</gene>
<evidence type="ECO:0000313" key="3">
    <source>
        <dbReference type="Proteomes" id="UP000231472"/>
    </source>
</evidence>
<dbReference type="InterPro" id="IPR014717">
    <property type="entry name" value="Transl_elong_EF1B/ribsomal_bS6"/>
</dbReference>
<proteinExistence type="predicted"/>
<dbReference type="Gene3D" id="3.30.70.60">
    <property type="match status" value="1"/>
</dbReference>